<dbReference type="RefSeq" id="WP_105876234.1">
    <property type="nucleotide sequence ID" value="NZ_CP135754.1"/>
</dbReference>
<evidence type="ECO:0000313" key="1">
    <source>
        <dbReference type="EMBL" id="PRJ67526.1"/>
    </source>
</evidence>
<evidence type="ECO:0000313" key="2">
    <source>
        <dbReference type="Proteomes" id="UP000238532"/>
    </source>
</evidence>
<accession>A0A2S9RSR6</accession>
<organism evidence="1 2">
    <name type="scientific">Haemophilus influenzae</name>
    <dbReference type="NCBI Taxonomy" id="727"/>
    <lineage>
        <taxon>Bacteria</taxon>
        <taxon>Pseudomonadati</taxon>
        <taxon>Pseudomonadota</taxon>
        <taxon>Gammaproteobacteria</taxon>
        <taxon>Pasteurellales</taxon>
        <taxon>Pasteurellaceae</taxon>
        <taxon>Haemophilus</taxon>
    </lineage>
</organism>
<proteinExistence type="predicted"/>
<sequence length="166" mass="18289">MENNVSLSKDSLLVVSTVIQGTKTTIDEIQEQKNSHLFELNLIRRRLALIESNMLCQDDLATLQNGVNVIIQNSISPELTKLETNIDNIGDKVALKTDIESLKVFIKENVAMKSDVDSITRKTIDWVNGNTATKADVLKSENTLFWKIAGVVTFIVGATAAIVKMG</sequence>
<dbReference type="Proteomes" id="UP000238532">
    <property type="component" value="Unassembled WGS sequence"/>
</dbReference>
<protein>
    <submittedName>
        <fullName evidence="1">Uncharacterized protein</fullName>
    </submittedName>
</protein>
<name>A0A2S9RSR6_HAEIF</name>
<dbReference type="AlphaFoldDB" id="A0A2S9RSR6"/>
<reference evidence="1 2" key="1">
    <citation type="submission" date="2017-04" db="EMBL/GenBank/DDBJ databases">
        <title>Haemophilus influenzae in COPD genome sequencing project.</title>
        <authorList>
            <person name="Murphy T.F."/>
            <person name="Kong Y."/>
            <person name="Nadendla S."/>
            <person name="Tettelin H."/>
            <person name="Pettigrew M."/>
        </authorList>
    </citation>
    <scope>NUCLEOTIDE SEQUENCE [LARGE SCALE GENOMIC DNA]</scope>
    <source>
        <strain evidence="1 2">56P127H1</strain>
    </source>
</reference>
<dbReference type="EMBL" id="NEBY01000026">
    <property type="protein sequence ID" value="PRJ67526.1"/>
    <property type="molecule type" value="Genomic_DNA"/>
</dbReference>
<comment type="caution">
    <text evidence="1">The sequence shown here is derived from an EMBL/GenBank/DDBJ whole genome shotgun (WGS) entry which is preliminary data.</text>
</comment>
<gene>
    <name evidence="1" type="ORF">BV102_01502</name>
</gene>